<reference evidence="1" key="1">
    <citation type="submission" date="2021-02" db="EMBL/GenBank/DDBJ databases">
        <authorList>
            <person name="Nowell W R."/>
        </authorList>
    </citation>
    <scope>NUCLEOTIDE SEQUENCE</scope>
</reference>
<gene>
    <name evidence="1" type="ORF">GIL414_LOCUS34635</name>
</gene>
<organism evidence="1 2">
    <name type="scientific">Rotaria magnacalcarata</name>
    <dbReference type="NCBI Taxonomy" id="392030"/>
    <lineage>
        <taxon>Eukaryota</taxon>
        <taxon>Metazoa</taxon>
        <taxon>Spiralia</taxon>
        <taxon>Gnathifera</taxon>
        <taxon>Rotifera</taxon>
        <taxon>Eurotatoria</taxon>
        <taxon>Bdelloidea</taxon>
        <taxon>Philodinida</taxon>
        <taxon>Philodinidae</taxon>
        <taxon>Rotaria</taxon>
    </lineage>
</organism>
<dbReference type="AlphaFoldDB" id="A0A8S2XJN4"/>
<evidence type="ECO:0000313" key="1">
    <source>
        <dbReference type="EMBL" id="CAF4499418.1"/>
    </source>
</evidence>
<accession>A0A8S2XJN4</accession>
<proteinExistence type="predicted"/>
<evidence type="ECO:0000313" key="2">
    <source>
        <dbReference type="Proteomes" id="UP000681720"/>
    </source>
</evidence>
<dbReference type="Proteomes" id="UP000681720">
    <property type="component" value="Unassembled WGS sequence"/>
</dbReference>
<comment type="caution">
    <text evidence="1">The sequence shown here is derived from an EMBL/GenBank/DDBJ whole genome shotgun (WGS) entry which is preliminary data.</text>
</comment>
<sequence length="75" mass="8663">MSTEPLLVPSTVRRRPERGNFWLMLIRQYRDGVLGCSSYGYQGLSWLSPSGAVRGVHTIRVFLKTRLWYTSNESK</sequence>
<dbReference type="EMBL" id="CAJOBJ010080631">
    <property type="protein sequence ID" value="CAF4499418.1"/>
    <property type="molecule type" value="Genomic_DNA"/>
</dbReference>
<name>A0A8S2XJN4_9BILA</name>
<protein>
    <submittedName>
        <fullName evidence="1">Uncharacterized protein</fullName>
    </submittedName>
</protein>
<feature type="non-terminal residue" evidence="1">
    <location>
        <position position="1"/>
    </location>
</feature>